<accession>A0A219B0G9</accession>
<keyword evidence="2" id="KW-0378">Hydrolase</keyword>
<dbReference type="RefSeq" id="WP_088713617.1">
    <property type="nucleotide sequence ID" value="NZ_NFZT01000007.1"/>
</dbReference>
<keyword evidence="2" id="KW-0540">Nuclease</keyword>
<dbReference type="OrthoDB" id="9813425at2"/>
<dbReference type="GO" id="GO:0016020">
    <property type="term" value="C:membrane"/>
    <property type="evidence" value="ECO:0007669"/>
    <property type="project" value="GOC"/>
</dbReference>
<dbReference type="InterPro" id="IPR051916">
    <property type="entry name" value="GPI-anchor_lipid_remodeler"/>
</dbReference>
<dbReference type="Proteomes" id="UP000198462">
    <property type="component" value="Unassembled WGS sequence"/>
</dbReference>
<gene>
    <name evidence="2" type="ORF">B5C34_15040</name>
</gene>
<reference evidence="3" key="1">
    <citation type="submission" date="2017-05" db="EMBL/GenBank/DDBJ databases">
        <authorList>
            <person name="Lin X."/>
        </authorList>
    </citation>
    <scope>NUCLEOTIDE SEQUENCE [LARGE SCALE GENOMIC DNA]</scope>
    <source>
        <strain evidence="3">JLT2012</strain>
    </source>
</reference>
<dbReference type="Gene3D" id="3.60.10.10">
    <property type="entry name" value="Endonuclease/exonuclease/phosphatase"/>
    <property type="match status" value="1"/>
</dbReference>
<sequence>MKVASYNIHKGIGLDRRRDPDRILHVLDEVGADVVALQEADRRFFSRRAVITPERLEASGWRHVPFHMKPESLGWHGNAILVRDGIGVRHAEPLWLEGLEPRGAVLAELDTALGPFRVVGMHLDLSGLYRVRQVLRLVEVIDVRSPLPTIIMGDTNDWNRGRLAAMDRVPSHFRSAPCGPSFHTRRPVLALDRILYDRDLELVNCGVHRTALSRRASDHLPIWAELKLA</sequence>
<evidence type="ECO:0000313" key="3">
    <source>
        <dbReference type="Proteomes" id="UP000198462"/>
    </source>
</evidence>
<comment type="caution">
    <text evidence="2">The sequence shown here is derived from an EMBL/GenBank/DDBJ whole genome shotgun (WGS) entry which is preliminary data.</text>
</comment>
<dbReference type="Pfam" id="PF03372">
    <property type="entry name" value="Exo_endo_phos"/>
    <property type="match status" value="1"/>
</dbReference>
<proteinExistence type="predicted"/>
<dbReference type="InterPro" id="IPR036691">
    <property type="entry name" value="Endo/exonu/phosph_ase_sf"/>
</dbReference>
<organism evidence="2 3">
    <name type="scientific">Pacificimonas flava</name>
    <dbReference type="NCBI Taxonomy" id="1234595"/>
    <lineage>
        <taxon>Bacteria</taxon>
        <taxon>Pseudomonadati</taxon>
        <taxon>Pseudomonadota</taxon>
        <taxon>Alphaproteobacteria</taxon>
        <taxon>Sphingomonadales</taxon>
        <taxon>Sphingosinicellaceae</taxon>
        <taxon>Pacificimonas</taxon>
    </lineage>
</organism>
<protein>
    <submittedName>
        <fullName evidence="2">Endonuclease</fullName>
    </submittedName>
</protein>
<keyword evidence="2" id="KW-0255">Endonuclease</keyword>
<dbReference type="GO" id="GO:0004519">
    <property type="term" value="F:endonuclease activity"/>
    <property type="evidence" value="ECO:0007669"/>
    <property type="project" value="UniProtKB-KW"/>
</dbReference>
<evidence type="ECO:0000259" key="1">
    <source>
        <dbReference type="Pfam" id="PF03372"/>
    </source>
</evidence>
<dbReference type="GO" id="GO:0006506">
    <property type="term" value="P:GPI anchor biosynthetic process"/>
    <property type="evidence" value="ECO:0007669"/>
    <property type="project" value="TreeGrafter"/>
</dbReference>
<feature type="domain" description="Endonuclease/exonuclease/phosphatase" evidence="1">
    <location>
        <begin position="4"/>
        <end position="219"/>
    </location>
</feature>
<keyword evidence="3" id="KW-1185">Reference proteome</keyword>
<dbReference type="SUPFAM" id="SSF56219">
    <property type="entry name" value="DNase I-like"/>
    <property type="match status" value="1"/>
</dbReference>
<evidence type="ECO:0000313" key="2">
    <source>
        <dbReference type="EMBL" id="OWV31821.1"/>
    </source>
</evidence>
<dbReference type="EMBL" id="NFZT01000007">
    <property type="protein sequence ID" value="OWV31821.1"/>
    <property type="molecule type" value="Genomic_DNA"/>
</dbReference>
<dbReference type="PANTHER" id="PTHR14859">
    <property type="entry name" value="CALCOFLUOR WHITE HYPERSENSITIVE PROTEIN PRECURSOR"/>
    <property type="match status" value="1"/>
</dbReference>
<dbReference type="AlphaFoldDB" id="A0A219B0G9"/>
<dbReference type="InterPro" id="IPR005135">
    <property type="entry name" value="Endo/exonuclease/phosphatase"/>
</dbReference>
<dbReference type="PANTHER" id="PTHR14859:SF15">
    <property type="entry name" value="ENDONUCLEASE_EXONUCLEASE_PHOSPHATASE DOMAIN-CONTAINING PROTEIN"/>
    <property type="match status" value="1"/>
</dbReference>
<name>A0A219B0G9_9SPHN</name>